<protein>
    <submittedName>
        <fullName evidence="3">Substrate-binding domain-containing protein</fullName>
    </submittedName>
</protein>
<feature type="domain" description="PBP" evidence="2">
    <location>
        <begin position="26"/>
        <end position="255"/>
    </location>
</feature>
<dbReference type="InterPro" id="IPR024370">
    <property type="entry name" value="PBP_domain"/>
</dbReference>
<name>A0AA41UHV4_9BACT</name>
<keyword evidence="1" id="KW-0732">Signal</keyword>
<dbReference type="EMBL" id="JALJRB010000002">
    <property type="protein sequence ID" value="MCJ8499409.1"/>
    <property type="molecule type" value="Genomic_DNA"/>
</dbReference>
<feature type="chain" id="PRO_5041305507" evidence="1">
    <location>
        <begin position="28"/>
        <end position="279"/>
    </location>
</feature>
<dbReference type="AlphaFoldDB" id="A0AA41UHV4"/>
<dbReference type="InterPro" id="IPR052738">
    <property type="entry name" value="ABC-Tungstate_binding"/>
</dbReference>
<comment type="caution">
    <text evidence="3">The sequence shown here is derived from an EMBL/GenBank/DDBJ whole genome shotgun (WGS) entry which is preliminary data.</text>
</comment>
<reference evidence="3" key="1">
    <citation type="submission" date="2022-04" db="EMBL/GenBank/DDBJ databases">
        <title>Desulfatitalea alkaliphila sp. nov., a novel anaerobic sulfate-reducing bacterium isolated from terrestrial mud volcano, Taman Peninsula, Russia.</title>
        <authorList>
            <person name="Khomyakova M.A."/>
            <person name="Merkel A.Y."/>
            <person name="Slobodkin A.I."/>
        </authorList>
    </citation>
    <scope>NUCLEOTIDE SEQUENCE</scope>
    <source>
        <strain evidence="3">M08but</strain>
    </source>
</reference>
<evidence type="ECO:0000259" key="2">
    <source>
        <dbReference type="Pfam" id="PF12849"/>
    </source>
</evidence>
<dbReference type="Pfam" id="PF12849">
    <property type="entry name" value="PBP_like_2"/>
    <property type="match status" value="1"/>
</dbReference>
<dbReference type="SUPFAM" id="SSF53850">
    <property type="entry name" value="Periplasmic binding protein-like II"/>
    <property type="match status" value="1"/>
</dbReference>
<proteinExistence type="predicted"/>
<evidence type="ECO:0000313" key="4">
    <source>
        <dbReference type="Proteomes" id="UP001165427"/>
    </source>
</evidence>
<accession>A0AA41UHV4</accession>
<keyword evidence="4" id="KW-1185">Reference proteome</keyword>
<evidence type="ECO:0000313" key="3">
    <source>
        <dbReference type="EMBL" id="MCJ8499409.1"/>
    </source>
</evidence>
<organism evidence="3 4">
    <name type="scientific">Desulfatitalea alkaliphila</name>
    <dbReference type="NCBI Taxonomy" id="2929485"/>
    <lineage>
        <taxon>Bacteria</taxon>
        <taxon>Pseudomonadati</taxon>
        <taxon>Thermodesulfobacteriota</taxon>
        <taxon>Desulfobacteria</taxon>
        <taxon>Desulfobacterales</taxon>
        <taxon>Desulfosarcinaceae</taxon>
        <taxon>Desulfatitalea</taxon>
    </lineage>
</organism>
<dbReference type="PANTHER" id="PTHR37945">
    <property type="entry name" value="EXTRACELLULAR TUNGSTATE BINDING PROTEIN"/>
    <property type="match status" value="1"/>
</dbReference>
<evidence type="ECO:0000256" key="1">
    <source>
        <dbReference type="SAM" id="SignalP"/>
    </source>
</evidence>
<gene>
    <name evidence="3" type="ORF">MRX98_02390</name>
</gene>
<dbReference type="Gene3D" id="3.40.190.10">
    <property type="entry name" value="Periplasmic binding protein-like II"/>
    <property type="match status" value="2"/>
</dbReference>
<dbReference type="Proteomes" id="UP001165427">
    <property type="component" value="Unassembled WGS sequence"/>
</dbReference>
<dbReference type="RefSeq" id="WP_246902701.1">
    <property type="nucleotide sequence ID" value="NZ_JALJRB010000002.1"/>
</dbReference>
<dbReference type="PANTHER" id="PTHR37945:SF1">
    <property type="entry name" value="EXTRACELLULAR TUNGSTATE BINDING PROTEIN"/>
    <property type="match status" value="1"/>
</dbReference>
<feature type="signal peptide" evidence="1">
    <location>
        <begin position="1"/>
        <end position="27"/>
    </location>
</feature>
<sequence>MKRRWSIGRLLALLCVAAILGLPAAAAAEGEVLMMATTTSTDNTGLLDYLAPHFTEETGIELRWTSTGTGKALELGRNCDVDVLLVHAPAAEIAFVEAGFGIHRRPVMYNDFVIIGPAADPAGTKGQGVAAAMTAIADQKAVFVSRGDDSGTHKKELSLWARADRPVPERESWYIQAGQGMLTTINMAAERNGYTMTDRGTFIKYAHDKGGQPPLVILVEGDAALLNPYAVISVNPDRCPKVKGDLANRFGEWMAGTRGQALIADFKLMGQPLFFPDAE</sequence>